<dbReference type="InParanoid" id="A0A7M7P942"/>
<dbReference type="RefSeq" id="XP_030847269.1">
    <property type="nucleotide sequence ID" value="XM_030991409.1"/>
</dbReference>
<dbReference type="FunCoup" id="A0A7M7P942">
    <property type="interactions" value="1502"/>
</dbReference>
<dbReference type="GeneID" id="115922122"/>
<protein>
    <submittedName>
        <fullName evidence="1">Uncharacterized protein</fullName>
    </submittedName>
</protein>
<dbReference type="OrthoDB" id="6019958at2759"/>
<keyword evidence="2" id="KW-1185">Reference proteome</keyword>
<name>A0A7M7P942_STRPU</name>
<dbReference type="PANTHER" id="PTHR14520:SF4">
    <property type="entry name" value="LARGE RIBOSOMAL SUBUNIT PROTEIN ML63"/>
    <property type="match status" value="1"/>
</dbReference>
<dbReference type="RefSeq" id="XP_030836070.1">
    <property type="nucleotide sequence ID" value="XM_030980210.1"/>
</dbReference>
<dbReference type="Pfam" id="PF14978">
    <property type="entry name" value="MRP-63"/>
    <property type="match status" value="1"/>
</dbReference>
<sequence length="108" mass="13223">MWLTRILFGHRIRSGKVPGVQFIGKHRRFRPISKSMIRNVEQRLEVEEENAKHLSRPFLTKEEEYCHAQERRSQLREEYKTVRRFSKAPPNRYIDDHLAHLRISRKWE</sequence>
<dbReference type="InterPro" id="IPR016576">
    <property type="entry name" value="Ribosomal_mL63"/>
</dbReference>
<reference evidence="1" key="2">
    <citation type="submission" date="2021-01" db="UniProtKB">
        <authorList>
            <consortium name="EnsemblMetazoa"/>
        </authorList>
    </citation>
    <scope>IDENTIFICATION</scope>
</reference>
<dbReference type="OMA" id="QEFGHAA"/>
<dbReference type="EnsemblMetazoa" id="XM_030980210">
    <property type="protein sequence ID" value="XP_030836070"/>
    <property type="gene ID" value="LOC115922122"/>
</dbReference>
<dbReference type="GO" id="GO:0005761">
    <property type="term" value="C:mitochondrial ribosome"/>
    <property type="evidence" value="ECO:0000318"/>
    <property type="project" value="GO_Central"/>
</dbReference>
<dbReference type="GO" id="GO:0003735">
    <property type="term" value="F:structural constituent of ribosome"/>
    <property type="evidence" value="ECO:0000318"/>
    <property type="project" value="GO_Central"/>
</dbReference>
<accession>A0A7M7P942</accession>
<evidence type="ECO:0000313" key="1">
    <source>
        <dbReference type="EnsemblMetazoa" id="XP_030847269"/>
    </source>
</evidence>
<reference evidence="2" key="1">
    <citation type="submission" date="2015-02" db="EMBL/GenBank/DDBJ databases">
        <title>Genome sequencing for Strongylocentrotus purpuratus.</title>
        <authorList>
            <person name="Murali S."/>
            <person name="Liu Y."/>
            <person name="Vee V."/>
            <person name="English A."/>
            <person name="Wang M."/>
            <person name="Skinner E."/>
            <person name="Han Y."/>
            <person name="Muzny D.M."/>
            <person name="Worley K.C."/>
            <person name="Gibbs R.A."/>
        </authorList>
    </citation>
    <scope>NUCLEOTIDE SEQUENCE</scope>
</reference>
<organism evidence="1 2">
    <name type="scientific">Strongylocentrotus purpuratus</name>
    <name type="common">Purple sea urchin</name>
    <dbReference type="NCBI Taxonomy" id="7668"/>
    <lineage>
        <taxon>Eukaryota</taxon>
        <taxon>Metazoa</taxon>
        <taxon>Echinodermata</taxon>
        <taxon>Eleutherozoa</taxon>
        <taxon>Echinozoa</taxon>
        <taxon>Echinoidea</taxon>
        <taxon>Euechinoidea</taxon>
        <taxon>Echinacea</taxon>
        <taxon>Camarodonta</taxon>
        <taxon>Echinidea</taxon>
        <taxon>Strongylocentrotidae</taxon>
        <taxon>Strongylocentrotus</taxon>
    </lineage>
</organism>
<dbReference type="KEGG" id="spu:105442611"/>
<dbReference type="EnsemblMetazoa" id="XM_030991409">
    <property type="protein sequence ID" value="XP_030847269"/>
    <property type="gene ID" value="LOC105442611"/>
</dbReference>
<dbReference type="AlphaFoldDB" id="A0A7M7P942"/>
<dbReference type="Proteomes" id="UP000007110">
    <property type="component" value="Unassembled WGS sequence"/>
</dbReference>
<dbReference type="GeneID" id="105442611"/>
<dbReference type="PANTHER" id="PTHR14520">
    <property type="entry name" value="MITOCHONDRIAL RIBOSOMAL PROTEIN 63"/>
    <property type="match status" value="1"/>
</dbReference>
<dbReference type="KEGG" id="spu:115922122"/>
<evidence type="ECO:0000313" key="2">
    <source>
        <dbReference type="Proteomes" id="UP000007110"/>
    </source>
</evidence>
<proteinExistence type="predicted"/>